<dbReference type="Pfam" id="PF07883">
    <property type="entry name" value="Cupin_2"/>
    <property type="match status" value="1"/>
</dbReference>
<dbReference type="PANTHER" id="PTHR43280">
    <property type="entry name" value="ARAC-FAMILY TRANSCRIPTIONAL REGULATOR"/>
    <property type="match status" value="1"/>
</dbReference>
<reference evidence="5 6" key="1">
    <citation type="submission" date="2018-05" db="EMBL/GenBank/DDBJ databases">
        <title>Complete genome sequence of Arcticibacterium luteifluviistationis SM1504T, a cytophagaceae bacterium isolated from Arctic surface seawater.</title>
        <authorList>
            <person name="Li Y."/>
            <person name="Qin Q.-L."/>
        </authorList>
    </citation>
    <scope>NUCLEOTIDE SEQUENCE [LARGE SCALE GENOMIC DNA]</scope>
    <source>
        <strain evidence="5 6">SM1504</strain>
    </source>
</reference>
<keyword evidence="2" id="KW-0238">DNA-binding</keyword>
<dbReference type="InterPro" id="IPR014710">
    <property type="entry name" value="RmlC-like_jellyroll"/>
</dbReference>
<evidence type="ECO:0000256" key="2">
    <source>
        <dbReference type="ARBA" id="ARBA00023125"/>
    </source>
</evidence>
<dbReference type="Pfam" id="PF12833">
    <property type="entry name" value="HTH_18"/>
    <property type="match status" value="1"/>
</dbReference>
<protein>
    <submittedName>
        <fullName evidence="5">AraC family transcriptional regulator</fullName>
    </submittedName>
</protein>
<evidence type="ECO:0000313" key="5">
    <source>
        <dbReference type="EMBL" id="AWV98294.1"/>
    </source>
</evidence>
<dbReference type="OrthoDB" id="792101at2"/>
<evidence type="ECO:0000256" key="1">
    <source>
        <dbReference type="ARBA" id="ARBA00023015"/>
    </source>
</evidence>
<dbReference type="CDD" id="cd06976">
    <property type="entry name" value="cupin_MtlR-like_N"/>
    <property type="match status" value="1"/>
</dbReference>
<gene>
    <name evidence="5" type="ORF">DJ013_08975</name>
</gene>
<accession>A0A2Z4GAX3</accession>
<dbReference type="EMBL" id="CP029480">
    <property type="protein sequence ID" value="AWV98294.1"/>
    <property type="molecule type" value="Genomic_DNA"/>
</dbReference>
<evidence type="ECO:0000256" key="3">
    <source>
        <dbReference type="ARBA" id="ARBA00023163"/>
    </source>
</evidence>
<evidence type="ECO:0000313" key="6">
    <source>
        <dbReference type="Proteomes" id="UP000249873"/>
    </source>
</evidence>
<keyword evidence="6" id="KW-1185">Reference proteome</keyword>
<dbReference type="GO" id="GO:0043565">
    <property type="term" value="F:sequence-specific DNA binding"/>
    <property type="evidence" value="ECO:0007669"/>
    <property type="project" value="InterPro"/>
</dbReference>
<evidence type="ECO:0000259" key="4">
    <source>
        <dbReference type="PROSITE" id="PS01124"/>
    </source>
</evidence>
<dbReference type="Gene3D" id="2.60.120.10">
    <property type="entry name" value="Jelly Rolls"/>
    <property type="match status" value="1"/>
</dbReference>
<proteinExistence type="predicted"/>
<keyword evidence="1" id="KW-0805">Transcription regulation</keyword>
<dbReference type="InterPro" id="IPR013096">
    <property type="entry name" value="Cupin_2"/>
</dbReference>
<dbReference type="RefSeq" id="WP_111371454.1">
    <property type="nucleotide sequence ID" value="NZ_CP029480.1"/>
</dbReference>
<dbReference type="InterPro" id="IPR018060">
    <property type="entry name" value="HTH_AraC"/>
</dbReference>
<dbReference type="Proteomes" id="UP000249873">
    <property type="component" value="Chromosome"/>
</dbReference>
<dbReference type="KEGG" id="als:DJ013_08975"/>
<dbReference type="Gene3D" id="1.10.10.60">
    <property type="entry name" value="Homeodomain-like"/>
    <property type="match status" value="2"/>
</dbReference>
<dbReference type="PROSITE" id="PS01124">
    <property type="entry name" value="HTH_ARAC_FAMILY_2"/>
    <property type="match status" value="1"/>
</dbReference>
<dbReference type="GO" id="GO:0003700">
    <property type="term" value="F:DNA-binding transcription factor activity"/>
    <property type="evidence" value="ECO:0007669"/>
    <property type="project" value="InterPro"/>
</dbReference>
<feature type="domain" description="HTH araC/xylS-type" evidence="4">
    <location>
        <begin position="187"/>
        <end position="285"/>
    </location>
</feature>
<dbReference type="InterPro" id="IPR018062">
    <property type="entry name" value="HTH_AraC-typ_CS"/>
</dbReference>
<dbReference type="AlphaFoldDB" id="A0A2Z4GAX3"/>
<dbReference type="SUPFAM" id="SSF51182">
    <property type="entry name" value="RmlC-like cupins"/>
    <property type="match status" value="1"/>
</dbReference>
<dbReference type="PROSITE" id="PS00041">
    <property type="entry name" value="HTH_ARAC_FAMILY_1"/>
    <property type="match status" value="1"/>
</dbReference>
<organism evidence="5 6">
    <name type="scientific">Arcticibacterium luteifluviistationis</name>
    <dbReference type="NCBI Taxonomy" id="1784714"/>
    <lineage>
        <taxon>Bacteria</taxon>
        <taxon>Pseudomonadati</taxon>
        <taxon>Bacteroidota</taxon>
        <taxon>Cytophagia</taxon>
        <taxon>Cytophagales</taxon>
        <taxon>Leadbetterellaceae</taxon>
        <taxon>Arcticibacterium</taxon>
    </lineage>
</organism>
<dbReference type="InterPro" id="IPR011051">
    <property type="entry name" value="RmlC_Cupin_sf"/>
</dbReference>
<dbReference type="SMART" id="SM00342">
    <property type="entry name" value="HTH_ARAC"/>
    <property type="match status" value="1"/>
</dbReference>
<dbReference type="PANTHER" id="PTHR43280:SF27">
    <property type="entry name" value="TRANSCRIPTIONAL REGULATOR MTLR"/>
    <property type="match status" value="1"/>
</dbReference>
<name>A0A2Z4GAX3_9BACT</name>
<dbReference type="InterPro" id="IPR009057">
    <property type="entry name" value="Homeodomain-like_sf"/>
</dbReference>
<sequence>MRTPLEKNIDSPLSSITVLDLEEPHFDPNWHFHPHYQLFIVLEGEGTRLIGDSIQHFKKGDTVLLGPDLPHLWRNDKSYFEPNSELSTRGIVVYFTQEFLDNTLSNLPESIKLNKLLNDSYRGVEFTGKSKISVKEELLRLAKSDGYDAILTLLSLLNVLSKSTDTAFIASLGYTNTHKKSETERMHNVYEYAMKHFKESIKLEDVANLANMTIPAFCRYFKKRSNKTFSDFISEIRIGHACKMLEDEKYSVAEVCYESGFNTLSNFNKKFKEVTDKTPSQFKKELVGK</sequence>
<dbReference type="SUPFAM" id="SSF46689">
    <property type="entry name" value="Homeodomain-like"/>
    <property type="match status" value="2"/>
</dbReference>
<keyword evidence="3" id="KW-0804">Transcription</keyword>